<accession>A0A0D5LN69</accession>
<sequence length="249" mass="28176">MSTESDAPGRKTVRKAFLKFYRQWPTFGDDSDERAFAEWQALQHSEREAAASLLPAFLSFSAMKGQTVKFAASTYLKERRWQEVPEGMEATTGPSIAATFGKAWMAERFIRLADPCARLPPLTRFQESEIAGGRADRKALWRERMQKMGWPAVNAMHEQAVRYPGRGVRVSPQTVLLSADFEQVRVDGNLWRAWEAEHHAHGYPWLPDTGRVEWVYFPPISDEDGPKAALAAFFDRLERIGRTSGAAAQ</sequence>
<evidence type="ECO:0000313" key="1">
    <source>
        <dbReference type="EMBL" id="AJY45581.1"/>
    </source>
</evidence>
<reference evidence="1 2" key="1">
    <citation type="journal article" date="2015" name="Genome Announc.">
        <title>Complete genome sequence of Martelella endophytica YC6887, which has antifungal activity associated with a halophyte.</title>
        <authorList>
            <person name="Khan A."/>
            <person name="Khan H."/>
            <person name="Chung E.J."/>
            <person name="Hossain M.T."/>
            <person name="Chung Y.R."/>
        </authorList>
    </citation>
    <scope>NUCLEOTIDE SEQUENCE [LARGE SCALE GENOMIC DNA]</scope>
    <source>
        <strain evidence="1">YC6887</strain>
    </source>
</reference>
<dbReference type="EMBL" id="CP010803">
    <property type="protein sequence ID" value="AJY45581.1"/>
    <property type="molecule type" value="Genomic_DNA"/>
</dbReference>
<gene>
    <name evidence="1" type="ORF">TM49_07610</name>
</gene>
<dbReference type="Proteomes" id="UP000032611">
    <property type="component" value="Chromosome"/>
</dbReference>
<dbReference type="RefSeq" id="WP_045680292.1">
    <property type="nucleotide sequence ID" value="NZ_CP010803.1"/>
</dbReference>
<dbReference type="AlphaFoldDB" id="A0A0D5LN69"/>
<evidence type="ECO:0000313" key="2">
    <source>
        <dbReference type="Proteomes" id="UP000032611"/>
    </source>
</evidence>
<keyword evidence="2" id="KW-1185">Reference proteome</keyword>
<proteinExistence type="predicted"/>
<name>A0A0D5LN69_MAREN</name>
<dbReference type="OrthoDB" id="7864318at2"/>
<organism evidence="1 2">
    <name type="scientific">Martelella endophytica</name>
    <dbReference type="NCBI Taxonomy" id="1486262"/>
    <lineage>
        <taxon>Bacteria</taxon>
        <taxon>Pseudomonadati</taxon>
        <taxon>Pseudomonadota</taxon>
        <taxon>Alphaproteobacteria</taxon>
        <taxon>Hyphomicrobiales</taxon>
        <taxon>Aurantimonadaceae</taxon>
        <taxon>Martelella</taxon>
    </lineage>
</organism>
<protein>
    <submittedName>
        <fullName evidence="1">Uncharacterized protein</fullName>
    </submittedName>
</protein>
<dbReference type="PATRIC" id="fig|1486262.3.peg.1569"/>
<dbReference type="KEGG" id="mey:TM49_07610"/>
<dbReference type="HOGENOM" id="CLU_1114769_0_0_5"/>